<keyword evidence="2" id="KW-1185">Reference proteome</keyword>
<name>A0ABQ2ZCX9_9ACTN</name>
<sequence>MSLAITGLGVVAAGRREHPGSGGPTASLSSLLTSTLGARRHLSALGRTNPRMTPETEVVDVTHIFHAVHLHSRPHMDLQRVAGALCCS</sequence>
<dbReference type="InterPro" id="IPR049979">
    <property type="entry name" value="Cys_resp_CS_actino"/>
</dbReference>
<dbReference type="Proteomes" id="UP000653308">
    <property type="component" value="Unassembled WGS sequence"/>
</dbReference>
<protein>
    <recommendedName>
        <fullName evidence="3">Secreted protein</fullName>
    </recommendedName>
</protein>
<accession>A0ABQ2ZCX9</accession>
<gene>
    <name evidence="1" type="ORF">GCM10010384_11690</name>
</gene>
<reference evidence="2" key="1">
    <citation type="journal article" date="2019" name="Int. J. Syst. Evol. Microbiol.">
        <title>The Global Catalogue of Microorganisms (GCM) 10K type strain sequencing project: providing services to taxonomists for standard genome sequencing and annotation.</title>
        <authorList>
            <consortium name="The Broad Institute Genomics Platform"/>
            <consortium name="The Broad Institute Genome Sequencing Center for Infectious Disease"/>
            <person name="Wu L."/>
            <person name="Ma J."/>
        </authorList>
    </citation>
    <scope>NUCLEOTIDE SEQUENCE [LARGE SCALE GENOMIC DNA]</scope>
    <source>
        <strain evidence="2">JCM 4957</strain>
    </source>
</reference>
<comment type="caution">
    <text evidence="1">The sequence shown here is derived from an EMBL/GenBank/DDBJ whole genome shotgun (WGS) entry which is preliminary data.</text>
</comment>
<evidence type="ECO:0000313" key="1">
    <source>
        <dbReference type="EMBL" id="GGY08571.1"/>
    </source>
</evidence>
<organism evidence="1 2">
    <name type="scientific">Streptomyces djakartensis</name>
    <dbReference type="NCBI Taxonomy" id="68193"/>
    <lineage>
        <taxon>Bacteria</taxon>
        <taxon>Bacillati</taxon>
        <taxon>Actinomycetota</taxon>
        <taxon>Actinomycetes</taxon>
        <taxon>Kitasatosporales</taxon>
        <taxon>Streptomycetaceae</taxon>
        <taxon>Streptomyces</taxon>
    </lineage>
</organism>
<evidence type="ECO:0000313" key="2">
    <source>
        <dbReference type="Proteomes" id="UP000653308"/>
    </source>
</evidence>
<dbReference type="NCBIfam" id="NF042934">
    <property type="entry name" value="cis_reg_atten"/>
    <property type="match status" value="1"/>
</dbReference>
<proteinExistence type="predicted"/>
<evidence type="ECO:0008006" key="3">
    <source>
        <dbReference type="Google" id="ProtNLM"/>
    </source>
</evidence>
<dbReference type="EMBL" id="BMWE01000002">
    <property type="protein sequence ID" value="GGY08571.1"/>
    <property type="molecule type" value="Genomic_DNA"/>
</dbReference>